<dbReference type="InterPro" id="IPR027417">
    <property type="entry name" value="P-loop_NTPase"/>
</dbReference>
<dbReference type="Pfam" id="PF00196">
    <property type="entry name" value="GerE"/>
    <property type="match status" value="1"/>
</dbReference>
<dbReference type="PRINTS" id="PR00038">
    <property type="entry name" value="HTHLUXR"/>
</dbReference>
<sequence length="904" mass="95599">MLPGVEITSWVGYEECLMLYGREPEQRELGRLLAEVASGRGGAVVVLGEPGGGKSALLQWAGSGQGFQVLRCTGVESEAELPFAALQALLSGVMGHLVGIPGPQAEALRAALGLAAPGGDNRFLVGLATVSLLAELAAEGPVLCLVDDAQWLDRPSAEALSFAARRLAAEKVFLLFTAREGAILPGVPELALKRLDPMAARALLAEHAPDLPAHIRDRVLAEADGNPLALLELPRTDDGDPRHLPLPHRLQDAYRRRIAELSAPTRNALLIAAAEESGALAATLCAMAGLGLTADALAAAEAEGLISVEDQTVVFRHPLIRTAAYRGAPFTGRLAAHAALADALAGDPDRAAWHRAAAATGPDEGVAADLEAAALRARRRSGHATAVAALERAVRLTAEEAERARRLALAAEIAVDAGLPDRARHLAGQALRLTEDARLLARVAAVRARVEFEHGSLHTAHEVLVTAARQVAPLDPDAAASMLADASRASWSAGEPGRVAQARRILAELPPDPVRDMLVASIGGALKLYSDDATEAADGVALLREHIAQGRNAPPGLRLNVASQALLTGDYDDTRDIMAGLAEESRASGAIGWLPTVLCTLATAEINLGRHRDAIQSASEALRIAGDIGQPSHAAHAGALLAYVAAVRGDEPGTRPAERNLQRFPAHANALVAAWSEWALALLDLGHGRYEAALDRLETATRGPIRHVGPGVHFAADQVEAAVRLSRPERAAAPLARLEQWAAAAGLAWEDGLVLRCRALTSGDGSLYVRALELQGEARPFERARTELLYGEWLRRERHKAEARTHLREALERFDRLGAVPWAEHARAELRAAGESSAPAVADAVSQLTPQELQVVRLAATGATNKEIAARLFLSPKTVGHHLYRAFPKLGVSTRTELARLSLE</sequence>
<dbReference type="Gene3D" id="1.10.10.10">
    <property type="entry name" value="Winged helix-like DNA-binding domain superfamily/Winged helix DNA-binding domain"/>
    <property type="match status" value="1"/>
</dbReference>
<dbReference type="GO" id="GO:0005524">
    <property type="term" value="F:ATP binding"/>
    <property type="evidence" value="ECO:0007669"/>
    <property type="project" value="UniProtKB-KW"/>
</dbReference>
<evidence type="ECO:0000256" key="1">
    <source>
        <dbReference type="ARBA" id="ARBA00022741"/>
    </source>
</evidence>
<dbReference type="InterPro" id="IPR041664">
    <property type="entry name" value="AAA_16"/>
</dbReference>
<dbReference type="CDD" id="cd06170">
    <property type="entry name" value="LuxR_C_like"/>
    <property type="match status" value="1"/>
</dbReference>
<dbReference type="Proteomes" id="UP001595850">
    <property type="component" value="Unassembled WGS sequence"/>
</dbReference>
<dbReference type="InterPro" id="IPR016032">
    <property type="entry name" value="Sig_transdc_resp-reg_C-effctor"/>
</dbReference>
<dbReference type="Pfam" id="PF13191">
    <property type="entry name" value="AAA_16"/>
    <property type="match status" value="1"/>
</dbReference>
<feature type="domain" description="HTH luxR-type" evidence="3">
    <location>
        <begin position="841"/>
        <end position="904"/>
    </location>
</feature>
<gene>
    <name evidence="4" type="ORF">ACFOWE_26330</name>
</gene>
<name>A0ABV8ID71_9ACTN</name>
<organism evidence="4 5">
    <name type="scientific">Planomonospora corallina</name>
    <dbReference type="NCBI Taxonomy" id="1806052"/>
    <lineage>
        <taxon>Bacteria</taxon>
        <taxon>Bacillati</taxon>
        <taxon>Actinomycetota</taxon>
        <taxon>Actinomycetes</taxon>
        <taxon>Streptosporangiales</taxon>
        <taxon>Streptosporangiaceae</taxon>
        <taxon>Planomonospora</taxon>
    </lineage>
</organism>
<dbReference type="SUPFAM" id="SSF46894">
    <property type="entry name" value="C-terminal effector domain of the bipartite response regulators"/>
    <property type="match status" value="1"/>
</dbReference>
<evidence type="ECO:0000259" key="3">
    <source>
        <dbReference type="PROSITE" id="PS50043"/>
    </source>
</evidence>
<dbReference type="EMBL" id="JBHSBM010000036">
    <property type="protein sequence ID" value="MFC4061835.1"/>
    <property type="molecule type" value="Genomic_DNA"/>
</dbReference>
<protein>
    <submittedName>
        <fullName evidence="4">ATP-binding protein</fullName>
    </submittedName>
</protein>
<evidence type="ECO:0000313" key="5">
    <source>
        <dbReference type="Proteomes" id="UP001595850"/>
    </source>
</evidence>
<reference evidence="5" key="1">
    <citation type="journal article" date="2019" name="Int. J. Syst. Evol. Microbiol.">
        <title>The Global Catalogue of Microorganisms (GCM) 10K type strain sequencing project: providing services to taxonomists for standard genome sequencing and annotation.</title>
        <authorList>
            <consortium name="The Broad Institute Genomics Platform"/>
            <consortium name="The Broad Institute Genome Sequencing Center for Infectious Disease"/>
            <person name="Wu L."/>
            <person name="Ma J."/>
        </authorList>
    </citation>
    <scope>NUCLEOTIDE SEQUENCE [LARGE SCALE GENOMIC DNA]</scope>
    <source>
        <strain evidence="5">TBRC 4489</strain>
    </source>
</reference>
<dbReference type="SUPFAM" id="SSF48452">
    <property type="entry name" value="TPR-like"/>
    <property type="match status" value="1"/>
</dbReference>
<keyword evidence="5" id="KW-1185">Reference proteome</keyword>
<evidence type="ECO:0000256" key="2">
    <source>
        <dbReference type="ARBA" id="ARBA00022840"/>
    </source>
</evidence>
<comment type="caution">
    <text evidence="4">The sequence shown here is derived from an EMBL/GenBank/DDBJ whole genome shotgun (WGS) entry which is preliminary data.</text>
</comment>
<dbReference type="PROSITE" id="PS00622">
    <property type="entry name" value="HTH_LUXR_1"/>
    <property type="match status" value="1"/>
</dbReference>
<proteinExistence type="predicted"/>
<dbReference type="InterPro" id="IPR036388">
    <property type="entry name" value="WH-like_DNA-bd_sf"/>
</dbReference>
<accession>A0ABV8ID71</accession>
<dbReference type="InterPro" id="IPR011990">
    <property type="entry name" value="TPR-like_helical_dom_sf"/>
</dbReference>
<dbReference type="SUPFAM" id="SSF52540">
    <property type="entry name" value="P-loop containing nucleoside triphosphate hydrolases"/>
    <property type="match status" value="1"/>
</dbReference>
<keyword evidence="2 4" id="KW-0067">ATP-binding</keyword>
<evidence type="ECO:0000313" key="4">
    <source>
        <dbReference type="EMBL" id="MFC4061835.1"/>
    </source>
</evidence>
<dbReference type="RefSeq" id="WP_377292382.1">
    <property type="nucleotide sequence ID" value="NZ_JBHSBM010000036.1"/>
</dbReference>
<dbReference type="PROSITE" id="PS50043">
    <property type="entry name" value="HTH_LUXR_2"/>
    <property type="match status" value="1"/>
</dbReference>
<keyword evidence="1" id="KW-0547">Nucleotide-binding</keyword>
<dbReference type="PANTHER" id="PTHR16305:SF35">
    <property type="entry name" value="TRANSCRIPTIONAL ACTIVATOR DOMAIN"/>
    <property type="match status" value="1"/>
</dbReference>
<dbReference type="SMART" id="SM00421">
    <property type="entry name" value="HTH_LUXR"/>
    <property type="match status" value="1"/>
</dbReference>
<dbReference type="InterPro" id="IPR000792">
    <property type="entry name" value="Tscrpt_reg_LuxR_C"/>
</dbReference>
<dbReference type="PANTHER" id="PTHR16305">
    <property type="entry name" value="TESTICULAR SOLUBLE ADENYLYL CYCLASE"/>
    <property type="match status" value="1"/>
</dbReference>